<dbReference type="EMBL" id="CAKOGP040000001">
    <property type="protein sequence ID" value="CAJ1896444.1"/>
    <property type="molecule type" value="Genomic_DNA"/>
</dbReference>
<evidence type="ECO:0000256" key="2">
    <source>
        <dbReference type="SAM" id="MobiDB-lite"/>
    </source>
</evidence>
<evidence type="ECO:0000256" key="1">
    <source>
        <dbReference type="ARBA" id="ARBA00010884"/>
    </source>
</evidence>
<dbReference type="Gene3D" id="3.40.50.1820">
    <property type="entry name" value="alpha/beta hydrolase"/>
    <property type="match status" value="1"/>
</dbReference>
<evidence type="ECO:0000313" key="5">
    <source>
        <dbReference type="Proteomes" id="UP001295423"/>
    </source>
</evidence>
<dbReference type="InterPro" id="IPR050960">
    <property type="entry name" value="AB_hydrolase_4_sf"/>
</dbReference>
<evidence type="ECO:0000313" key="4">
    <source>
        <dbReference type="EMBL" id="CAJ1896444.1"/>
    </source>
</evidence>
<protein>
    <recommendedName>
        <fullName evidence="3">Serine aminopeptidase S33 domain-containing protein</fullName>
    </recommendedName>
</protein>
<dbReference type="PANTHER" id="PTHR10794">
    <property type="entry name" value="ABHYDROLASE DOMAIN-CONTAINING PROTEIN"/>
    <property type="match status" value="1"/>
</dbReference>
<accession>A0AAD2CA81</accession>
<reference evidence="4" key="1">
    <citation type="submission" date="2023-08" db="EMBL/GenBank/DDBJ databases">
        <authorList>
            <person name="Audoor S."/>
            <person name="Bilcke G."/>
        </authorList>
    </citation>
    <scope>NUCLEOTIDE SEQUENCE</scope>
</reference>
<name>A0AAD2CA81_9STRA</name>
<dbReference type="InterPro" id="IPR029058">
    <property type="entry name" value="AB_hydrolase_fold"/>
</dbReference>
<evidence type="ECO:0000259" key="3">
    <source>
        <dbReference type="Pfam" id="PF12146"/>
    </source>
</evidence>
<dbReference type="Proteomes" id="UP001295423">
    <property type="component" value="Unassembled WGS sequence"/>
</dbReference>
<feature type="compositionally biased region" description="Basic and acidic residues" evidence="2">
    <location>
        <begin position="45"/>
        <end position="57"/>
    </location>
</feature>
<feature type="domain" description="Serine aminopeptidase S33" evidence="3">
    <location>
        <begin position="287"/>
        <end position="386"/>
    </location>
</feature>
<sequence length="622" mass="68428">MNQSIVRFIRRIPRLDSCLRKGSKEEQQRSKRIDGRSMTMEDDSSEHSDPDCGDTIKSKSSMWSEVSDNDEIEDDESQVTEYHEADDFVDVTTDVLDEGALYRLKHYGSAEKDEAGRIRRFSKRISDQVVRRSSSIVEEAQEALPTTPSGWAIFSSVVATCTLGYEMNVQRKLTKPPVTMGQIAPGSAVGDIYSKMSKTASSILTRPIQPSLFVGTRGKVSSTAAYLHGGPSLTDKHLRFREIVKLTQGGAKLALDWEIPVDAGQRRSTKSNDELRNEILKGPILDPVVIVIHGINNDASFGYMQSLARSFTNRGWNAASMNMRGCGGVEMETPRAYNAAYTGDLRNLVHRIAARLSKDVPLFLVGNSLGAALLTKYLGEEGLSGTLPACVSGAASLGNPLSINSNLVAFPFNVVMGLGVKKMVLAHWKSFRQMTDSAFQSAFRTALLSSTIAKFDAAVAPYLQRNQAFYPYADRIGYKSGESYWTDSSSYRLVRHVSVPYLFLTARDDFLVSEPTRNKLGYLVSNPNVLVVETRCGGHLGWQESPPETDSPFGSTSWADAAASDFFDSIMQVNMERSGSRVDTHAPSDGVGIWTPFETDAHAAKMLKEDAIAESKMLRAKL</sequence>
<dbReference type="GO" id="GO:0047372">
    <property type="term" value="F:monoacylglycerol lipase activity"/>
    <property type="evidence" value="ECO:0007669"/>
    <property type="project" value="TreeGrafter"/>
</dbReference>
<dbReference type="AlphaFoldDB" id="A0AAD2CA81"/>
<comment type="caution">
    <text evidence="4">The sequence shown here is derived from an EMBL/GenBank/DDBJ whole genome shotgun (WGS) entry which is preliminary data.</text>
</comment>
<proteinExistence type="inferred from homology"/>
<keyword evidence="5" id="KW-1185">Reference proteome</keyword>
<comment type="similarity">
    <text evidence="1">Belongs to the AB hydrolase superfamily. AB hydrolase 4 family.</text>
</comment>
<gene>
    <name evidence="4" type="ORF">CYCCA115_LOCUS200</name>
</gene>
<organism evidence="4 5">
    <name type="scientific">Cylindrotheca closterium</name>
    <dbReference type="NCBI Taxonomy" id="2856"/>
    <lineage>
        <taxon>Eukaryota</taxon>
        <taxon>Sar</taxon>
        <taxon>Stramenopiles</taxon>
        <taxon>Ochrophyta</taxon>
        <taxon>Bacillariophyta</taxon>
        <taxon>Bacillariophyceae</taxon>
        <taxon>Bacillariophycidae</taxon>
        <taxon>Bacillariales</taxon>
        <taxon>Bacillariaceae</taxon>
        <taxon>Cylindrotheca</taxon>
    </lineage>
</organism>
<feature type="compositionally biased region" description="Basic and acidic residues" evidence="2">
    <location>
        <begin position="19"/>
        <end position="35"/>
    </location>
</feature>
<dbReference type="PANTHER" id="PTHR10794:SF63">
    <property type="entry name" value="ALPHA_BETA HYDROLASE 1, ISOFORM A"/>
    <property type="match status" value="1"/>
</dbReference>
<dbReference type="SUPFAM" id="SSF53474">
    <property type="entry name" value="alpha/beta-Hydrolases"/>
    <property type="match status" value="1"/>
</dbReference>
<dbReference type="InterPro" id="IPR022742">
    <property type="entry name" value="Hydrolase_4"/>
</dbReference>
<dbReference type="Pfam" id="PF12146">
    <property type="entry name" value="Hydrolase_4"/>
    <property type="match status" value="1"/>
</dbReference>
<feature type="region of interest" description="Disordered" evidence="2">
    <location>
        <begin position="19"/>
        <end position="75"/>
    </location>
</feature>
<dbReference type="GO" id="GO:0034338">
    <property type="term" value="F:short-chain carboxylesterase activity"/>
    <property type="evidence" value="ECO:0007669"/>
    <property type="project" value="TreeGrafter"/>
</dbReference>